<dbReference type="OrthoDB" id="9787428at2"/>
<protein>
    <submittedName>
        <fullName evidence="2">Carbon monoxide dehydrogenase</fullName>
    </submittedName>
</protein>
<evidence type="ECO:0000256" key="1">
    <source>
        <dbReference type="SAM" id="MobiDB-lite"/>
    </source>
</evidence>
<dbReference type="Proteomes" id="UP000298781">
    <property type="component" value="Chromosome"/>
</dbReference>
<dbReference type="Pfam" id="PF06240">
    <property type="entry name" value="COXG"/>
    <property type="match status" value="1"/>
</dbReference>
<accession>A0A4D7B4L6</accession>
<dbReference type="EMBL" id="CP039690">
    <property type="protein sequence ID" value="QCI64626.1"/>
    <property type="molecule type" value="Genomic_DNA"/>
</dbReference>
<dbReference type="PANTHER" id="PTHR38588">
    <property type="entry name" value="BLL0334 PROTEIN"/>
    <property type="match status" value="1"/>
</dbReference>
<dbReference type="Gene3D" id="3.30.530.20">
    <property type="match status" value="1"/>
</dbReference>
<dbReference type="InterPro" id="IPR010419">
    <property type="entry name" value="CO_DH_gsu"/>
</dbReference>
<evidence type="ECO:0000313" key="2">
    <source>
        <dbReference type="EMBL" id="QCI64626.1"/>
    </source>
</evidence>
<proteinExistence type="predicted"/>
<dbReference type="SUPFAM" id="SSF55961">
    <property type="entry name" value="Bet v1-like"/>
    <property type="match status" value="1"/>
</dbReference>
<keyword evidence="3" id="KW-1185">Reference proteome</keyword>
<dbReference type="AlphaFoldDB" id="A0A4D7B4L6"/>
<name>A0A4D7B4L6_9HYPH</name>
<organism evidence="2 3">
    <name type="scientific">Phreatobacter stygius</name>
    <dbReference type="NCBI Taxonomy" id="1940610"/>
    <lineage>
        <taxon>Bacteria</taxon>
        <taxon>Pseudomonadati</taxon>
        <taxon>Pseudomonadota</taxon>
        <taxon>Alphaproteobacteria</taxon>
        <taxon>Hyphomicrobiales</taxon>
        <taxon>Phreatobacteraceae</taxon>
        <taxon>Phreatobacter</taxon>
    </lineage>
</organism>
<reference evidence="2 3" key="1">
    <citation type="submission" date="2019-04" db="EMBL/GenBank/DDBJ databases">
        <title>Phreatobacter aquaticus sp. nov.</title>
        <authorList>
            <person name="Choi A."/>
        </authorList>
    </citation>
    <scope>NUCLEOTIDE SEQUENCE [LARGE SCALE GENOMIC DNA]</scope>
    <source>
        <strain evidence="2 3">KCTC 52518</strain>
    </source>
</reference>
<gene>
    <name evidence="2" type="ORF">E8M01_10550</name>
</gene>
<dbReference type="CDD" id="cd05018">
    <property type="entry name" value="CoxG"/>
    <property type="match status" value="1"/>
</dbReference>
<sequence length="168" mass="17885">MDMTGSQRIEAPREVVWEALNDPEVLKQCIPGCQSMERNGDNGFNAKAVLKIGPVKASFSGSVTLSDIDPPNGYTISGEGNGGVAGMAKGGATVKLESESETVTVLHYDVKSQISGKIAQLGSRLIDATAKKLAGEFFESFGKVVAPPAEGEQPTDAKKKWWSWKKKA</sequence>
<dbReference type="PANTHER" id="PTHR38588:SF1">
    <property type="entry name" value="BLL0334 PROTEIN"/>
    <property type="match status" value="1"/>
</dbReference>
<dbReference type="InterPro" id="IPR023393">
    <property type="entry name" value="START-like_dom_sf"/>
</dbReference>
<dbReference type="RefSeq" id="WP_136960078.1">
    <property type="nucleotide sequence ID" value="NZ_CP039690.1"/>
</dbReference>
<evidence type="ECO:0000313" key="3">
    <source>
        <dbReference type="Proteomes" id="UP000298781"/>
    </source>
</evidence>
<dbReference type="KEGG" id="pstg:E8M01_10550"/>
<feature type="region of interest" description="Disordered" evidence="1">
    <location>
        <begin position="147"/>
        <end position="168"/>
    </location>
</feature>